<dbReference type="Proteomes" id="UP001230207">
    <property type="component" value="Unassembled WGS sequence"/>
</dbReference>
<dbReference type="EMBL" id="JAUSVF010000003">
    <property type="protein sequence ID" value="MDQ0322984.1"/>
    <property type="molecule type" value="Genomic_DNA"/>
</dbReference>
<gene>
    <name evidence="1" type="ORF">QO002_005190</name>
</gene>
<accession>A0ABU0BXK5</accession>
<name>A0ABU0BXK5_9HYPH</name>
<sequence length="104" mass="11560">MSCAVNNDGVETGPRPPSTFVSALEMMLEGYCEGRFEGHPWSVTVKRSNDGKRIWLYGKELGGKDTVSFNLYRLSKTGPLLKPCEMSSSKVIDFVLGFEREPPV</sequence>
<proteinExistence type="predicted"/>
<organism evidence="1 2">
    <name type="scientific">Pararhizobium capsulatum DSM 1112</name>
    <dbReference type="NCBI Taxonomy" id="1121113"/>
    <lineage>
        <taxon>Bacteria</taxon>
        <taxon>Pseudomonadati</taxon>
        <taxon>Pseudomonadota</taxon>
        <taxon>Alphaproteobacteria</taxon>
        <taxon>Hyphomicrobiales</taxon>
        <taxon>Rhizobiaceae</taxon>
        <taxon>Rhizobium/Agrobacterium group</taxon>
        <taxon>Pararhizobium</taxon>
    </lineage>
</organism>
<dbReference type="RefSeq" id="WP_307235224.1">
    <property type="nucleotide sequence ID" value="NZ_JAUSVF010000003.1"/>
</dbReference>
<evidence type="ECO:0000313" key="2">
    <source>
        <dbReference type="Proteomes" id="UP001230207"/>
    </source>
</evidence>
<reference evidence="1 2" key="1">
    <citation type="submission" date="2023-07" db="EMBL/GenBank/DDBJ databases">
        <title>Genomic Encyclopedia of Type Strains, Phase IV (KMG-IV): sequencing the most valuable type-strain genomes for metagenomic binning, comparative biology and taxonomic classification.</title>
        <authorList>
            <person name="Goeker M."/>
        </authorList>
    </citation>
    <scope>NUCLEOTIDE SEQUENCE [LARGE SCALE GENOMIC DNA]</scope>
    <source>
        <strain evidence="1 2">DSM 1112</strain>
    </source>
</reference>
<comment type="caution">
    <text evidence="1">The sequence shown here is derived from an EMBL/GenBank/DDBJ whole genome shotgun (WGS) entry which is preliminary data.</text>
</comment>
<protein>
    <submittedName>
        <fullName evidence="1">Uncharacterized protein</fullName>
    </submittedName>
</protein>
<keyword evidence="2" id="KW-1185">Reference proteome</keyword>
<evidence type="ECO:0000313" key="1">
    <source>
        <dbReference type="EMBL" id="MDQ0322984.1"/>
    </source>
</evidence>